<comment type="catalytic activity">
    <reaction evidence="15">
        <text>IMP + diphosphate = hypoxanthine + 5-phospho-alpha-D-ribose 1-diphosphate</text>
        <dbReference type="Rhea" id="RHEA:17973"/>
        <dbReference type="ChEBI" id="CHEBI:17368"/>
        <dbReference type="ChEBI" id="CHEBI:33019"/>
        <dbReference type="ChEBI" id="CHEBI:58017"/>
        <dbReference type="ChEBI" id="CHEBI:58053"/>
        <dbReference type="EC" id="2.4.2.8"/>
    </reaction>
    <physiologicalReaction direction="right-to-left" evidence="15">
        <dbReference type="Rhea" id="RHEA:17975"/>
    </physiologicalReaction>
</comment>
<comment type="catalytic activity">
    <reaction evidence="14">
        <text>GMP + diphosphate = guanine + 5-phospho-alpha-D-ribose 1-diphosphate</text>
        <dbReference type="Rhea" id="RHEA:25424"/>
        <dbReference type="ChEBI" id="CHEBI:16235"/>
        <dbReference type="ChEBI" id="CHEBI:33019"/>
        <dbReference type="ChEBI" id="CHEBI:58017"/>
        <dbReference type="ChEBI" id="CHEBI:58115"/>
        <dbReference type="EC" id="2.4.2.8"/>
    </reaction>
    <physiologicalReaction direction="right-to-left" evidence="14">
        <dbReference type="Rhea" id="RHEA:25426"/>
    </physiologicalReaction>
</comment>
<protein>
    <recommendedName>
        <fullName evidence="16">Hypoxanthine phosphoribosyltransferase</fullName>
        <ecNumber evidence="16">2.4.2.8</ecNumber>
    </recommendedName>
</protein>
<keyword evidence="13 16" id="KW-0460">Magnesium</keyword>
<comment type="similarity">
    <text evidence="6 16">Belongs to the purine/pyrimidine phosphoribosyltransferase family.</text>
</comment>
<dbReference type="GO" id="GO:0000287">
    <property type="term" value="F:magnesium ion binding"/>
    <property type="evidence" value="ECO:0007669"/>
    <property type="project" value="TreeGrafter"/>
</dbReference>
<dbReference type="GO" id="GO:0005829">
    <property type="term" value="C:cytosol"/>
    <property type="evidence" value="ECO:0007669"/>
    <property type="project" value="TreeGrafter"/>
</dbReference>
<dbReference type="PANTHER" id="PTHR43340">
    <property type="entry name" value="HYPOXANTHINE-GUANINE PHOSPHORIBOSYLTRANSFERASE"/>
    <property type="match status" value="1"/>
</dbReference>
<dbReference type="GO" id="GO:0004422">
    <property type="term" value="F:hypoxanthine phosphoribosyltransferase activity"/>
    <property type="evidence" value="ECO:0007669"/>
    <property type="project" value="InterPro"/>
</dbReference>
<keyword evidence="9 16" id="KW-0808">Transferase</keyword>
<organism evidence="18 19">
    <name type="scientific">Weissella kandleri</name>
    <dbReference type="NCBI Taxonomy" id="1616"/>
    <lineage>
        <taxon>Bacteria</taxon>
        <taxon>Bacillati</taxon>
        <taxon>Bacillota</taxon>
        <taxon>Bacilli</taxon>
        <taxon>Lactobacillales</taxon>
        <taxon>Lactobacillaceae</taxon>
        <taxon>Weissella</taxon>
    </lineage>
</organism>
<comment type="pathway">
    <text evidence="4 16">Purine metabolism; IMP biosynthesis via salvage pathway; IMP from hypoxanthine: step 1/1.</text>
</comment>
<dbReference type="GO" id="GO:0032263">
    <property type="term" value="P:GMP salvage"/>
    <property type="evidence" value="ECO:0007669"/>
    <property type="project" value="UniProtKB-UniPathway"/>
</dbReference>
<evidence type="ECO:0000256" key="8">
    <source>
        <dbReference type="ARBA" id="ARBA00022676"/>
    </source>
</evidence>
<dbReference type="EMBL" id="JQBP01000008">
    <property type="protein sequence ID" value="KRN74513.1"/>
    <property type="molecule type" value="Genomic_DNA"/>
</dbReference>
<dbReference type="InterPro" id="IPR000836">
    <property type="entry name" value="PRTase_dom"/>
</dbReference>
<evidence type="ECO:0000256" key="16">
    <source>
        <dbReference type="RuleBase" id="RU364099"/>
    </source>
</evidence>
<dbReference type="GO" id="GO:0046100">
    <property type="term" value="P:hypoxanthine metabolic process"/>
    <property type="evidence" value="ECO:0007669"/>
    <property type="project" value="TreeGrafter"/>
</dbReference>
<dbReference type="AlphaFoldDB" id="A0A0R2JB84"/>
<evidence type="ECO:0000256" key="11">
    <source>
        <dbReference type="ARBA" id="ARBA00022726"/>
    </source>
</evidence>
<dbReference type="Proteomes" id="UP000051655">
    <property type="component" value="Unassembled WGS sequence"/>
</dbReference>
<dbReference type="CDD" id="cd06223">
    <property type="entry name" value="PRTases_typeI"/>
    <property type="match status" value="1"/>
</dbReference>
<keyword evidence="12 16" id="KW-0547">Nucleotide-binding</keyword>
<comment type="cofactor">
    <cofactor evidence="1 16">
        <name>Mg(2+)</name>
        <dbReference type="ChEBI" id="CHEBI:18420"/>
    </cofactor>
</comment>
<evidence type="ECO:0000256" key="5">
    <source>
        <dbReference type="ARBA" id="ARBA00004676"/>
    </source>
</evidence>
<keyword evidence="7 16" id="KW-0963">Cytoplasm</keyword>
<dbReference type="UniPathway" id="UPA00909">
    <property type="reaction ID" value="UER00887"/>
</dbReference>
<evidence type="ECO:0000313" key="18">
    <source>
        <dbReference type="EMBL" id="KRN74513.1"/>
    </source>
</evidence>
<dbReference type="STRING" id="1616.IV73_GL001249"/>
<keyword evidence="10 16" id="KW-0479">Metal-binding</keyword>
<evidence type="ECO:0000256" key="2">
    <source>
        <dbReference type="ARBA" id="ARBA00002049"/>
    </source>
</evidence>
<comment type="subcellular location">
    <subcellularLocation>
        <location evidence="3 16">Cytoplasm</location>
    </subcellularLocation>
</comment>
<dbReference type="GO" id="GO:0052657">
    <property type="term" value="F:guanine phosphoribosyltransferase activity"/>
    <property type="evidence" value="ECO:0007669"/>
    <property type="project" value="RHEA"/>
</dbReference>
<dbReference type="FunFam" id="3.40.50.2020:FF:000006">
    <property type="entry name" value="Hypoxanthine phosphoribosyltransferase"/>
    <property type="match status" value="1"/>
</dbReference>
<evidence type="ECO:0000256" key="1">
    <source>
        <dbReference type="ARBA" id="ARBA00001946"/>
    </source>
</evidence>
<dbReference type="SUPFAM" id="SSF53271">
    <property type="entry name" value="PRTase-like"/>
    <property type="match status" value="1"/>
</dbReference>
<evidence type="ECO:0000256" key="7">
    <source>
        <dbReference type="ARBA" id="ARBA00022490"/>
    </source>
</evidence>
<keyword evidence="11 16" id="KW-0660">Purine salvage</keyword>
<evidence type="ECO:0000256" key="15">
    <source>
        <dbReference type="ARBA" id="ARBA00049402"/>
    </source>
</evidence>
<accession>A0A0R2JB84</accession>
<keyword evidence="8 16" id="KW-0328">Glycosyltransferase</keyword>
<evidence type="ECO:0000256" key="4">
    <source>
        <dbReference type="ARBA" id="ARBA00004669"/>
    </source>
</evidence>
<dbReference type="PANTHER" id="PTHR43340:SF1">
    <property type="entry name" value="HYPOXANTHINE PHOSPHORIBOSYLTRANSFERASE"/>
    <property type="match status" value="1"/>
</dbReference>
<dbReference type="InterPro" id="IPR005904">
    <property type="entry name" value="Hxn_phspho_trans"/>
</dbReference>
<evidence type="ECO:0000259" key="17">
    <source>
        <dbReference type="Pfam" id="PF00156"/>
    </source>
</evidence>
<sequence length="201" mass="22434">MSEWKMDNDIERVLYSQAEITEAAERVGHQLAHDYEGKTPIILVVLKGAALWAVDVMRYMEYTEVEFINVSSYNGGISSSGEVSLVTDIQSDVQGRDIIIMEDIVDTGRSLKFMKQLLMDRGAKSVKTASLLDKKEGRVVSEDVEYIGFDVPKAFVVGYGLDYSVDGKELYRNLPYVGVLKKSVYAQEHVGLVDDAITPTH</sequence>
<dbReference type="GO" id="GO:0006166">
    <property type="term" value="P:purine ribonucleoside salvage"/>
    <property type="evidence" value="ECO:0007669"/>
    <property type="project" value="UniProtKB-KW"/>
</dbReference>
<evidence type="ECO:0000256" key="12">
    <source>
        <dbReference type="ARBA" id="ARBA00022741"/>
    </source>
</evidence>
<evidence type="ECO:0000256" key="9">
    <source>
        <dbReference type="ARBA" id="ARBA00022679"/>
    </source>
</evidence>
<evidence type="ECO:0000256" key="14">
    <source>
        <dbReference type="ARBA" id="ARBA00048811"/>
    </source>
</evidence>
<feature type="domain" description="Phosphoribosyltransferase" evidence="17">
    <location>
        <begin position="19"/>
        <end position="163"/>
    </location>
</feature>
<dbReference type="GO" id="GO:0006178">
    <property type="term" value="P:guanine salvage"/>
    <property type="evidence" value="ECO:0007669"/>
    <property type="project" value="TreeGrafter"/>
</dbReference>
<dbReference type="Gene3D" id="3.40.50.2020">
    <property type="match status" value="1"/>
</dbReference>
<evidence type="ECO:0000256" key="6">
    <source>
        <dbReference type="ARBA" id="ARBA00008391"/>
    </source>
</evidence>
<dbReference type="UniPathway" id="UPA00591">
    <property type="reaction ID" value="UER00648"/>
</dbReference>
<name>A0A0R2JB84_9LACO</name>
<comment type="pathway">
    <text evidence="5">Purine metabolism; GMP biosynthesis via salvage pathway; GMP from guanine: step 1/1.</text>
</comment>
<dbReference type="PATRIC" id="fig|1616.3.peg.1282"/>
<evidence type="ECO:0000313" key="19">
    <source>
        <dbReference type="Proteomes" id="UP000051655"/>
    </source>
</evidence>
<comment type="function">
    <text evidence="2">Purine salvage pathway enzyme that catalyzes the transfer of the ribosyl-5-phosphate group from 5-phospho-alpha-D-ribose 1-diphosphate (PRPP) to the N9 position of the 6-oxopurines hypoxanthine and guanine to form the corresponding ribonucleotides IMP (inosine 5'-monophosphate) and GMP (guanosine 5'-monophosphate), with the release of PPi.</text>
</comment>
<keyword evidence="19" id="KW-1185">Reference proteome</keyword>
<reference evidence="18 19" key="1">
    <citation type="journal article" date="2015" name="Genome Announc.">
        <title>Expanding the biotechnology potential of lactobacilli through comparative genomics of 213 strains and associated genera.</title>
        <authorList>
            <person name="Sun Z."/>
            <person name="Harris H.M."/>
            <person name="McCann A."/>
            <person name="Guo C."/>
            <person name="Argimon S."/>
            <person name="Zhang W."/>
            <person name="Yang X."/>
            <person name="Jeffery I.B."/>
            <person name="Cooney J.C."/>
            <person name="Kagawa T.F."/>
            <person name="Liu W."/>
            <person name="Song Y."/>
            <person name="Salvetti E."/>
            <person name="Wrobel A."/>
            <person name="Rasinkangas P."/>
            <person name="Parkhill J."/>
            <person name="Rea M.C."/>
            <person name="O'Sullivan O."/>
            <person name="Ritari J."/>
            <person name="Douillard F.P."/>
            <person name="Paul Ross R."/>
            <person name="Yang R."/>
            <person name="Briner A.E."/>
            <person name="Felis G.E."/>
            <person name="de Vos W.M."/>
            <person name="Barrangou R."/>
            <person name="Klaenhammer T.R."/>
            <person name="Caufield P.W."/>
            <person name="Cui Y."/>
            <person name="Zhang H."/>
            <person name="O'Toole P.W."/>
        </authorList>
    </citation>
    <scope>NUCLEOTIDE SEQUENCE [LARGE SCALE GENOMIC DNA]</scope>
    <source>
        <strain evidence="18 19">DSM 20593</strain>
    </source>
</reference>
<dbReference type="InterPro" id="IPR050408">
    <property type="entry name" value="HGPRT"/>
</dbReference>
<dbReference type="InterPro" id="IPR029057">
    <property type="entry name" value="PRTase-like"/>
</dbReference>
<dbReference type="GO" id="GO:0000166">
    <property type="term" value="F:nucleotide binding"/>
    <property type="evidence" value="ECO:0007669"/>
    <property type="project" value="UniProtKB-KW"/>
</dbReference>
<dbReference type="EC" id="2.4.2.8" evidence="16"/>
<dbReference type="OrthoDB" id="9802824at2"/>
<evidence type="ECO:0000256" key="3">
    <source>
        <dbReference type="ARBA" id="ARBA00004496"/>
    </source>
</evidence>
<dbReference type="NCBIfam" id="TIGR01203">
    <property type="entry name" value="HGPRTase"/>
    <property type="match status" value="1"/>
</dbReference>
<dbReference type="GO" id="GO:0032264">
    <property type="term" value="P:IMP salvage"/>
    <property type="evidence" value="ECO:0007669"/>
    <property type="project" value="UniProtKB-UniPathway"/>
</dbReference>
<dbReference type="Pfam" id="PF00156">
    <property type="entry name" value="Pribosyltran"/>
    <property type="match status" value="1"/>
</dbReference>
<comment type="caution">
    <text evidence="18">The sequence shown here is derived from an EMBL/GenBank/DDBJ whole genome shotgun (WGS) entry which is preliminary data.</text>
</comment>
<proteinExistence type="inferred from homology"/>
<evidence type="ECO:0000256" key="10">
    <source>
        <dbReference type="ARBA" id="ARBA00022723"/>
    </source>
</evidence>
<gene>
    <name evidence="18" type="ORF">IV73_GL001249</name>
</gene>
<evidence type="ECO:0000256" key="13">
    <source>
        <dbReference type="ARBA" id="ARBA00022842"/>
    </source>
</evidence>